<accession>A0A9W7D7W6</accession>
<dbReference type="EMBL" id="BSXT01005556">
    <property type="protein sequence ID" value="GMF60874.1"/>
    <property type="molecule type" value="Genomic_DNA"/>
</dbReference>
<sequence length="242" mass="26221">MPGKLRSGLFGKPDWSGPRSARHFGQRSARRSARRSALGRHCAEYSGLLGRCGGRLAILEPAGSSVEVVPGPVSAGRVVGTQVTTDVWDAWHRVDVTAIVVAVVLPHDATLASDLESSGRGAQHYCNCGCGHLGTKHARGGLMGIVWCPTNWEVSDRPRRHIRSGTPRTILIAVFGESHCSEDKGGTVLQRCRLVTAVGHLTLHVPKHAEDILEPVSASTDNSYPYYWLRPSRTPASFSPFW</sequence>
<comment type="caution">
    <text evidence="2">The sequence shown here is derived from an EMBL/GenBank/DDBJ whole genome shotgun (WGS) entry which is preliminary data.</text>
</comment>
<gene>
    <name evidence="2" type="ORF">Pfra01_002646600</name>
</gene>
<evidence type="ECO:0000313" key="3">
    <source>
        <dbReference type="Proteomes" id="UP001165121"/>
    </source>
</evidence>
<dbReference type="Proteomes" id="UP001165121">
    <property type="component" value="Unassembled WGS sequence"/>
</dbReference>
<feature type="compositionally biased region" description="Basic residues" evidence="1">
    <location>
        <begin position="20"/>
        <end position="31"/>
    </location>
</feature>
<keyword evidence="3" id="KW-1185">Reference proteome</keyword>
<evidence type="ECO:0000256" key="1">
    <source>
        <dbReference type="SAM" id="MobiDB-lite"/>
    </source>
</evidence>
<organism evidence="2 3">
    <name type="scientific">Phytophthora fragariaefolia</name>
    <dbReference type="NCBI Taxonomy" id="1490495"/>
    <lineage>
        <taxon>Eukaryota</taxon>
        <taxon>Sar</taxon>
        <taxon>Stramenopiles</taxon>
        <taxon>Oomycota</taxon>
        <taxon>Peronosporomycetes</taxon>
        <taxon>Peronosporales</taxon>
        <taxon>Peronosporaceae</taxon>
        <taxon>Phytophthora</taxon>
    </lineage>
</organism>
<evidence type="ECO:0000313" key="2">
    <source>
        <dbReference type="EMBL" id="GMF60874.1"/>
    </source>
</evidence>
<protein>
    <submittedName>
        <fullName evidence="2">Unnamed protein product</fullName>
    </submittedName>
</protein>
<reference evidence="2" key="1">
    <citation type="submission" date="2023-04" db="EMBL/GenBank/DDBJ databases">
        <title>Phytophthora fragariaefolia NBRC 109709.</title>
        <authorList>
            <person name="Ichikawa N."/>
            <person name="Sato H."/>
            <person name="Tonouchi N."/>
        </authorList>
    </citation>
    <scope>NUCLEOTIDE SEQUENCE</scope>
    <source>
        <strain evidence="2">NBRC 109709</strain>
    </source>
</reference>
<feature type="region of interest" description="Disordered" evidence="1">
    <location>
        <begin position="1"/>
        <end position="31"/>
    </location>
</feature>
<name>A0A9W7D7W6_9STRA</name>
<proteinExistence type="predicted"/>
<dbReference type="AlphaFoldDB" id="A0A9W7D7W6"/>